<keyword evidence="6 8" id="KW-1133">Transmembrane helix</keyword>
<protein>
    <submittedName>
        <fullName evidence="9">ABC transporter permease</fullName>
    </submittedName>
</protein>
<evidence type="ECO:0000256" key="4">
    <source>
        <dbReference type="ARBA" id="ARBA00022519"/>
    </source>
</evidence>
<keyword evidence="7 8" id="KW-0472">Membrane</keyword>
<name>A0A963YPS8_9PROT</name>
<dbReference type="PANTHER" id="PTHR32196:SF21">
    <property type="entry name" value="ABC TRANSPORTER PERMEASE PROTEIN YPHD-RELATED"/>
    <property type="match status" value="1"/>
</dbReference>
<evidence type="ECO:0000256" key="7">
    <source>
        <dbReference type="ARBA" id="ARBA00023136"/>
    </source>
</evidence>
<evidence type="ECO:0000256" key="3">
    <source>
        <dbReference type="ARBA" id="ARBA00022475"/>
    </source>
</evidence>
<dbReference type="PANTHER" id="PTHR32196">
    <property type="entry name" value="ABC TRANSPORTER PERMEASE PROTEIN YPHD-RELATED-RELATED"/>
    <property type="match status" value="1"/>
</dbReference>
<feature type="transmembrane region" description="Helical" evidence="8">
    <location>
        <begin position="169"/>
        <end position="189"/>
    </location>
</feature>
<evidence type="ECO:0000313" key="10">
    <source>
        <dbReference type="Proteomes" id="UP000708298"/>
    </source>
</evidence>
<evidence type="ECO:0000256" key="2">
    <source>
        <dbReference type="ARBA" id="ARBA00022448"/>
    </source>
</evidence>
<evidence type="ECO:0000256" key="5">
    <source>
        <dbReference type="ARBA" id="ARBA00022692"/>
    </source>
</evidence>
<evidence type="ECO:0000256" key="8">
    <source>
        <dbReference type="SAM" id="Phobius"/>
    </source>
</evidence>
<feature type="transmembrane region" description="Helical" evidence="8">
    <location>
        <begin position="47"/>
        <end position="70"/>
    </location>
</feature>
<keyword evidence="4" id="KW-0997">Cell inner membrane</keyword>
<sequence>MPDFTKRLLHSHEGKLLLVVVVLFVFLSLATRSFFSLQNMIDLLTSYSFSGMLAAGLLVVLISGGIDISFTASASVAQYVAMTVANHFNVGWVEVILIVAAVGIACGLINAVLIGTLGLSSIIVTIATLNVFFGLLMFVTHGNEIFQLPDWFTNGASWVVYTDKQGNPYIFNLQMIGLIGAFVVTALLLTRTNIGRQIYALGSNKDAAQRVGIKVFRLNLLVYGYMGFVAGMASLIQAQDAQSVSPNALVGRELDVLAAVVLGGASLMGGVGTVFGTILGVMLLAFLQNGLLLLGVQSYWSECFTGAVILIAVSALALERQRQRAGIRRVMA</sequence>
<keyword evidence="2" id="KW-0813">Transport</keyword>
<comment type="caution">
    <text evidence="9">The sequence shown here is derived from an EMBL/GenBank/DDBJ whole genome shotgun (WGS) entry which is preliminary data.</text>
</comment>
<dbReference type="GO" id="GO:0022857">
    <property type="term" value="F:transmembrane transporter activity"/>
    <property type="evidence" value="ECO:0007669"/>
    <property type="project" value="InterPro"/>
</dbReference>
<keyword evidence="5 8" id="KW-0812">Transmembrane</keyword>
<dbReference type="InterPro" id="IPR001851">
    <property type="entry name" value="ABC_transp_permease"/>
</dbReference>
<evidence type="ECO:0000256" key="6">
    <source>
        <dbReference type="ARBA" id="ARBA00022989"/>
    </source>
</evidence>
<feature type="transmembrane region" description="Helical" evidence="8">
    <location>
        <begin position="256"/>
        <end position="287"/>
    </location>
</feature>
<feature type="transmembrane region" description="Helical" evidence="8">
    <location>
        <begin position="16"/>
        <end position="35"/>
    </location>
</feature>
<reference evidence="9" key="1">
    <citation type="journal article" date="2021" name="Microorganisms">
        <title>Acidisoma silvae sp. nov. and Acidisomacellulosilytica sp. nov., Two Acidophilic Bacteria Isolated from Decaying Wood, Hydrolyzing Cellulose and Producing Poly-3-hydroxybutyrate.</title>
        <authorList>
            <person name="Mieszkin S."/>
            <person name="Pouder E."/>
            <person name="Uroz S."/>
            <person name="Simon-Colin C."/>
            <person name="Alain K."/>
        </authorList>
    </citation>
    <scope>NUCLEOTIDE SEQUENCE</scope>
    <source>
        <strain evidence="9">HW T2.11</strain>
    </source>
</reference>
<organism evidence="9 10">
    <name type="scientific">Acidisoma silvae</name>
    <dbReference type="NCBI Taxonomy" id="2802396"/>
    <lineage>
        <taxon>Bacteria</taxon>
        <taxon>Pseudomonadati</taxon>
        <taxon>Pseudomonadota</taxon>
        <taxon>Alphaproteobacteria</taxon>
        <taxon>Acetobacterales</taxon>
        <taxon>Acidocellaceae</taxon>
        <taxon>Acidisoma</taxon>
    </lineage>
</organism>
<comment type="subcellular location">
    <subcellularLocation>
        <location evidence="1">Cell membrane</location>
        <topology evidence="1">Multi-pass membrane protein</topology>
    </subcellularLocation>
</comment>
<keyword evidence="3" id="KW-1003">Cell membrane</keyword>
<feature type="transmembrane region" description="Helical" evidence="8">
    <location>
        <begin position="119"/>
        <end position="139"/>
    </location>
</feature>
<dbReference type="AlphaFoldDB" id="A0A963YPS8"/>
<accession>A0A963YPS8</accession>
<evidence type="ECO:0000313" key="9">
    <source>
        <dbReference type="EMBL" id="MCB8874521.1"/>
    </source>
</evidence>
<dbReference type="CDD" id="cd06579">
    <property type="entry name" value="TM_PBP1_transp_AraH_like"/>
    <property type="match status" value="1"/>
</dbReference>
<keyword evidence="10" id="KW-1185">Reference proteome</keyword>
<feature type="transmembrane region" description="Helical" evidence="8">
    <location>
        <begin position="299"/>
        <end position="318"/>
    </location>
</feature>
<gene>
    <name evidence="9" type="ORF">ASILVAE211_04930</name>
</gene>
<dbReference type="GO" id="GO:0005886">
    <property type="term" value="C:plasma membrane"/>
    <property type="evidence" value="ECO:0007669"/>
    <property type="project" value="UniProtKB-SubCell"/>
</dbReference>
<dbReference type="Proteomes" id="UP000708298">
    <property type="component" value="Unassembled WGS sequence"/>
</dbReference>
<dbReference type="EMBL" id="JAESVB010000002">
    <property type="protein sequence ID" value="MCB8874521.1"/>
    <property type="molecule type" value="Genomic_DNA"/>
</dbReference>
<feature type="transmembrane region" description="Helical" evidence="8">
    <location>
        <begin position="90"/>
        <end position="112"/>
    </location>
</feature>
<reference evidence="9" key="2">
    <citation type="submission" date="2021-01" db="EMBL/GenBank/DDBJ databases">
        <authorList>
            <person name="Mieszkin S."/>
            <person name="Pouder E."/>
            <person name="Alain K."/>
        </authorList>
    </citation>
    <scope>NUCLEOTIDE SEQUENCE</scope>
    <source>
        <strain evidence="9">HW T2.11</strain>
    </source>
</reference>
<dbReference type="RefSeq" id="WP_227320193.1">
    <property type="nucleotide sequence ID" value="NZ_JAESVB010000002.1"/>
</dbReference>
<evidence type="ECO:0000256" key="1">
    <source>
        <dbReference type="ARBA" id="ARBA00004651"/>
    </source>
</evidence>
<proteinExistence type="predicted"/>
<dbReference type="Pfam" id="PF02653">
    <property type="entry name" value="BPD_transp_2"/>
    <property type="match status" value="1"/>
</dbReference>